<evidence type="ECO:0000313" key="2">
    <source>
        <dbReference type="EMBL" id="AML51206.1"/>
    </source>
</evidence>
<dbReference type="Proteomes" id="UP000070371">
    <property type="component" value="Chromosome"/>
</dbReference>
<keyword evidence="3" id="KW-1185">Reference proteome</keyword>
<dbReference type="EMBL" id="CP014327">
    <property type="protein sequence ID" value="AML51206.1"/>
    <property type="molecule type" value="Genomic_DNA"/>
</dbReference>
<feature type="transmembrane region" description="Helical" evidence="1">
    <location>
        <begin position="40"/>
        <end position="65"/>
    </location>
</feature>
<dbReference type="OrthoDB" id="7871282at2"/>
<dbReference type="AlphaFoldDB" id="A0A126UZZ9"/>
<accession>A0A126UZZ9</accession>
<protein>
    <submittedName>
        <fullName evidence="2">Uncharacterized protein</fullName>
    </submittedName>
</protein>
<reference evidence="2 3" key="1">
    <citation type="submission" date="2016-02" db="EMBL/GenBank/DDBJ databases">
        <title>Complete genome sequence of Halocynthiibacter arcticus PAMC 20958t from arctic marine sediment.</title>
        <authorList>
            <person name="Lee Y.M."/>
            <person name="Baek K."/>
            <person name="Lee H.K."/>
            <person name="Shin S.C."/>
        </authorList>
    </citation>
    <scope>NUCLEOTIDE SEQUENCE [LARGE SCALE GENOMIC DNA]</scope>
    <source>
        <strain evidence="2">PAMC 20958</strain>
    </source>
</reference>
<gene>
    <name evidence="2" type="ORF">RC74_08000</name>
</gene>
<organism evidence="2 3">
    <name type="scientific">Falsihalocynthiibacter arcticus</name>
    <dbReference type="NCBI Taxonomy" id="1579316"/>
    <lineage>
        <taxon>Bacteria</taxon>
        <taxon>Pseudomonadati</taxon>
        <taxon>Pseudomonadota</taxon>
        <taxon>Alphaproteobacteria</taxon>
        <taxon>Rhodobacterales</taxon>
        <taxon>Roseobacteraceae</taxon>
        <taxon>Falsihalocynthiibacter</taxon>
    </lineage>
</organism>
<keyword evidence="1" id="KW-0472">Membrane</keyword>
<proteinExistence type="predicted"/>
<name>A0A126UZZ9_9RHOB</name>
<keyword evidence="1" id="KW-1133">Transmembrane helix</keyword>
<keyword evidence="1" id="KW-0812">Transmembrane</keyword>
<evidence type="ECO:0000256" key="1">
    <source>
        <dbReference type="SAM" id="Phobius"/>
    </source>
</evidence>
<evidence type="ECO:0000313" key="3">
    <source>
        <dbReference type="Proteomes" id="UP000070371"/>
    </source>
</evidence>
<feature type="transmembrane region" description="Helical" evidence="1">
    <location>
        <begin position="12"/>
        <end position="34"/>
    </location>
</feature>
<dbReference type="RefSeq" id="WP_039001775.1">
    <property type="nucleotide sequence ID" value="NZ_CP014327.1"/>
</dbReference>
<sequence>MRDFFINSFEKLIGVLVVLMALGVLVGSVVAMLAPGQGGIFAGLLFLVFGSLYVILMGGFFYMALGIYHNTRRSAEALERLGNK</sequence>
<dbReference type="KEGG" id="hat:RC74_08000"/>